<evidence type="ECO:0000313" key="3">
    <source>
        <dbReference type="Proteomes" id="UP001293254"/>
    </source>
</evidence>
<dbReference type="AlphaFoldDB" id="A0AAE1YMJ9"/>
<feature type="region of interest" description="Disordered" evidence="1">
    <location>
        <begin position="1"/>
        <end position="91"/>
    </location>
</feature>
<keyword evidence="3" id="KW-1185">Reference proteome</keyword>
<comment type="caution">
    <text evidence="2">The sequence shown here is derived from an EMBL/GenBank/DDBJ whole genome shotgun (WGS) entry which is preliminary data.</text>
</comment>
<dbReference type="EMBL" id="JACGWO010000003">
    <property type="protein sequence ID" value="KAK4432556.1"/>
    <property type="molecule type" value="Genomic_DNA"/>
</dbReference>
<dbReference type="GO" id="GO:0009785">
    <property type="term" value="P:blue light signaling pathway"/>
    <property type="evidence" value="ECO:0007669"/>
    <property type="project" value="InterPro"/>
</dbReference>
<dbReference type="InterPro" id="IPR040374">
    <property type="entry name" value="BIC"/>
</dbReference>
<organism evidence="2 3">
    <name type="scientific">Sesamum alatum</name>
    <dbReference type="NCBI Taxonomy" id="300844"/>
    <lineage>
        <taxon>Eukaryota</taxon>
        <taxon>Viridiplantae</taxon>
        <taxon>Streptophyta</taxon>
        <taxon>Embryophyta</taxon>
        <taxon>Tracheophyta</taxon>
        <taxon>Spermatophyta</taxon>
        <taxon>Magnoliopsida</taxon>
        <taxon>eudicotyledons</taxon>
        <taxon>Gunneridae</taxon>
        <taxon>Pentapetalae</taxon>
        <taxon>asterids</taxon>
        <taxon>lamiids</taxon>
        <taxon>Lamiales</taxon>
        <taxon>Pedaliaceae</taxon>
        <taxon>Sesamum</taxon>
    </lineage>
</organism>
<reference evidence="2" key="2">
    <citation type="journal article" date="2024" name="Plant">
        <title>Genomic evolution and insights into agronomic trait innovations of Sesamum species.</title>
        <authorList>
            <person name="Miao H."/>
            <person name="Wang L."/>
            <person name="Qu L."/>
            <person name="Liu H."/>
            <person name="Sun Y."/>
            <person name="Le M."/>
            <person name="Wang Q."/>
            <person name="Wei S."/>
            <person name="Zheng Y."/>
            <person name="Lin W."/>
            <person name="Duan Y."/>
            <person name="Cao H."/>
            <person name="Xiong S."/>
            <person name="Wang X."/>
            <person name="Wei L."/>
            <person name="Li C."/>
            <person name="Ma Q."/>
            <person name="Ju M."/>
            <person name="Zhao R."/>
            <person name="Li G."/>
            <person name="Mu C."/>
            <person name="Tian Q."/>
            <person name="Mei H."/>
            <person name="Zhang T."/>
            <person name="Gao T."/>
            <person name="Zhang H."/>
        </authorList>
    </citation>
    <scope>NUCLEOTIDE SEQUENCE</scope>
    <source>
        <strain evidence="2">3651</strain>
    </source>
</reference>
<dbReference type="CDD" id="cd22645">
    <property type="entry name" value="BIC1_CID"/>
    <property type="match status" value="1"/>
</dbReference>
<evidence type="ECO:0000313" key="2">
    <source>
        <dbReference type="EMBL" id="KAK4432556.1"/>
    </source>
</evidence>
<dbReference type="PANTHER" id="PTHR34207:SF2">
    <property type="entry name" value="PROTEIN BIC1"/>
    <property type="match status" value="1"/>
</dbReference>
<name>A0AAE1YMJ9_9LAMI</name>
<proteinExistence type="predicted"/>
<dbReference type="Proteomes" id="UP001293254">
    <property type="component" value="Unassembled WGS sequence"/>
</dbReference>
<feature type="region of interest" description="Disordered" evidence="1">
    <location>
        <begin position="142"/>
        <end position="162"/>
    </location>
</feature>
<accession>A0AAE1YMJ9</accession>
<sequence>MPPPPKDPETDEIPPQPTKPAHQPGSDNPLLEKTEEEEEGSAQEPSHEVVLRQPTTPAAHEEDQGTRSTTTAAATVVEEMNSSSSGRERLKRHRVEVAGRVWIPEMWGQEELLKDWIDCTAFDATLRNSSIMSARASLVEEGRRPNSTTTTTTLRLENSCSS</sequence>
<reference evidence="2" key="1">
    <citation type="submission" date="2020-06" db="EMBL/GenBank/DDBJ databases">
        <authorList>
            <person name="Li T."/>
            <person name="Hu X."/>
            <person name="Zhang T."/>
            <person name="Song X."/>
            <person name="Zhang H."/>
            <person name="Dai N."/>
            <person name="Sheng W."/>
            <person name="Hou X."/>
            <person name="Wei L."/>
        </authorList>
    </citation>
    <scope>NUCLEOTIDE SEQUENCE</scope>
    <source>
        <strain evidence="2">3651</strain>
        <tissue evidence="2">Leaf</tissue>
    </source>
</reference>
<evidence type="ECO:0000256" key="1">
    <source>
        <dbReference type="SAM" id="MobiDB-lite"/>
    </source>
</evidence>
<protein>
    <submittedName>
        <fullName evidence="2">Protein BIC1</fullName>
    </submittedName>
</protein>
<gene>
    <name evidence="2" type="ORF">Salat_1017800</name>
</gene>
<dbReference type="PANTHER" id="PTHR34207">
    <property type="entry name" value="PROTEIN BIC1"/>
    <property type="match status" value="1"/>
</dbReference>